<proteinExistence type="predicted"/>
<dbReference type="AlphaFoldDB" id="A0A1Q3FEC0"/>
<keyword evidence="1" id="KW-0732">Signal</keyword>
<feature type="chain" id="PRO_5012524030" evidence="1">
    <location>
        <begin position="30"/>
        <end position="206"/>
    </location>
</feature>
<organism evidence="2">
    <name type="scientific">Culex tarsalis</name>
    <name type="common">Encephalitis mosquito</name>
    <dbReference type="NCBI Taxonomy" id="7177"/>
    <lineage>
        <taxon>Eukaryota</taxon>
        <taxon>Metazoa</taxon>
        <taxon>Ecdysozoa</taxon>
        <taxon>Arthropoda</taxon>
        <taxon>Hexapoda</taxon>
        <taxon>Insecta</taxon>
        <taxon>Pterygota</taxon>
        <taxon>Neoptera</taxon>
        <taxon>Endopterygota</taxon>
        <taxon>Diptera</taxon>
        <taxon>Nematocera</taxon>
        <taxon>Culicoidea</taxon>
        <taxon>Culicidae</taxon>
        <taxon>Culicinae</taxon>
        <taxon>Culicini</taxon>
        <taxon>Culex</taxon>
        <taxon>Culex</taxon>
    </lineage>
</organism>
<sequence length="206" mass="23887">MDHSSWMTLNLQKLIVIFCIINLLQVSHADSSEDEMEKLRKAYEESRKHFLQKLIEKLSKPNTEAVKIKMTPKLILSLFESAQEENNQKTLLNIFKMVDSNEEKAFEKFLGWFKKDLRSGIQKILLAFACWATTGDTYSKLLSKPDNFRKYGALFSYAFSISKDGQKAVTEADDLNTKYCDLKIVKNHLESYTNIGMLEKLKIFHN</sequence>
<accession>A0A1Q3FEC0</accession>
<name>A0A1Q3FEC0_CULTA</name>
<evidence type="ECO:0000256" key="1">
    <source>
        <dbReference type="SAM" id="SignalP"/>
    </source>
</evidence>
<dbReference type="EMBL" id="GFDL01009140">
    <property type="protein sequence ID" value="JAV25905.1"/>
    <property type="molecule type" value="Transcribed_RNA"/>
</dbReference>
<evidence type="ECO:0000313" key="2">
    <source>
        <dbReference type="EMBL" id="JAV25905.1"/>
    </source>
</evidence>
<feature type="signal peptide" evidence="1">
    <location>
        <begin position="1"/>
        <end position="29"/>
    </location>
</feature>
<reference evidence="2" key="1">
    <citation type="submission" date="2017-01" db="EMBL/GenBank/DDBJ databases">
        <title>A deep insight into the sialotranscriptome of adult male and female Cluex tarsalis mosquitoes.</title>
        <authorList>
            <person name="Ribeiro J.M."/>
            <person name="Moreira F."/>
            <person name="Bernard K.A."/>
            <person name="Calvo E."/>
        </authorList>
    </citation>
    <scope>NUCLEOTIDE SEQUENCE</scope>
    <source>
        <strain evidence="2">Kern County</strain>
        <tissue evidence="2">Salivary glands</tissue>
    </source>
</reference>
<protein>
    <submittedName>
        <fullName evidence="2">Putative 20.2 kDa salivary peptide</fullName>
    </submittedName>
</protein>